<feature type="compositionally biased region" description="Pro residues" evidence="2">
    <location>
        <begin position="844"/>
        <end position="855"/>
    </location>
</feature>
<name>A0A068WLG1_ECHGR</name>
<dbReference type="Gene3D" id="1.25.40.10">
    <property type="entry name" value="Tetratricopeptide repeat domain"/>
    <property type="match status" value="1"/>
</dbReference>
<dbReference type="GO" id="GO:0005697">
    <property type="term" value="C:telomerase holoenzyme complex"/>
    <property type="evidence" value="ECO:0007669"/>
    <property type="project" value="TreeGrafter"/>
</dbReference>
<protein>
    <submittedName>
        <fullName evidence="4 6">Protein SMG7</fullName>
    </submittedName>
</protein>
<feature type="region of interest" description="Disordered" evidence="2">
    <location>
        <begin position="612"/>
        <end position="683"/>
    </location>
</feature>
<dbReference type="GO" id="GO:0042162">
    <property type="term" value="F:telomeric DNA binding"/>
    <property type="evidence" value="ECO:0007669"/>
    <property type="project" value="TreeGrafter"/>
</dbReference>
<evidence type="ECO:0000313" key="5">
    <source>
        <dbReference type="Proteomes" id="UP000492820"/>
    </source>
</evidence>
<dbReference type="WBParaSite" id="EgrG_000455500">
    <property type="protein sequence ID" value="EgrG_000455500"/>
    <property type="gene ID" value="EgrG_000455500"/>
</dbReference>
<evidence type="ECO:0000256" key="1">
    <source>
        <dbReference type="ARBA" id="ARBA00023161"/>
    </source>
</evidence>
<dbReference type="PANTHER" id="PTHR15696">
    <property type="entry name" value="SMG-7 SUPPRESSOR WITH MORPHOLOGICAL EFFECT ON GENITALIA PROTEIN 7"/>
    <property type="match status" value="1"/>
</dbReference>
<dbReference type="InterPro" id="IPR018834">
    <property type="entry name" value="DNA/RNA-bd_Est1-type"/>
</dbReference>
<dbReference type="EMBL" id="LK028579">
    <property type="protein sequence ID" value="CDS19259.1"/>
    <property type="molecule type" value="Genomic_DNA"/>
</dbReference>
<evidence type="ECO:0000313" key="4">
    <source>
        <dbReference type="EMBL" id="CDS19259.1"/>
    </source>
</evidence>
<dbReference type="Proteomes" id="UP000492820">
    <property type="component" value="Unassembled WGS sequence"/>
</dbReference>
<dbReference type="InterPro" id="IPR045153">
    <property type="entry name" value="Est1/Ebs1-like"/>
</dbReference>
<reference evidence="4" key="2">
    <citation type="submission" date="2014-06" db="EMBL/GenBank/DDBJ databases">
        <authorList>
            <person name="Aslett M."/>
        </authorList>
    </citation>
    <scope>NUCLEOTIDE SEQUENCE</scope>
</reference>
<feature type="compositionally biased region" description="Low complexity" evidence="2">
    <location>
        <begin position="669"/>
        <end position="681"/>
    </location>
</feature>
<sequence length="894" mass="99612">MDKFKLHRITNNQCGLEPNSPAEEELNPEKDKPAKGPLNTCIEELRKSSNYSNVYEYQQRLVSLIDRAFGFYSTLMHKLLDRLPDSAWTKNITETAFTVNAPTSGRVCWGGGRFDLDAVTLQTQLTRFSRKEKAALLDATKFVTAIEDSQQRPIILPRGERLPDSGVFSAEPLSVRKEATSPLKISLSEAVVYLVQHCCIHLGDLARYQHQHKIAVSYYVSAWLIDPTCGHAYNQLGVIEATKTNPRMDSLCYFYVRAIACSFPFLFSRRNLKSIMDTIFDSTKNDSLSLLKSSSIQADLCEFLLFPLPVFLRFHSMASNNSDIWAIVSAAKEFSLATSTLASMIDGTAAPVDLPKPLDELSGDFAEIGSITVLPENLQKLQVRLLNTIVIHSFGLQTNWSKENEPTLRQCLLYTTVSLINWFCAVVMAVRNKCSVIKNDLPIMPVLLAVLALKAQCSCKKTESGKLSDSEILEFAPPLSKSTIDFLNSLVGTISSDHAPVEDLSKVDLPELFALQGFLPMGIPAFKNSYQSGPYVDLMPHSFFDGDPDVQAAYFRNRVSLIVDALRSVAGELPSLLKWSGAKQAFASVDRISPSLPQLSQPEIVEVASEMKEFETPEPEISLERSKDTQNKGVETGSRDLLEDIAESPLKEVGVGAPREHATNDSFTSPNPSSLPMPLSSTCEPRRMNDINTSELARFIQEQASQVAARQRKHLEEAARVDTTANHSYPTLRSNFQRDLPPRFSRIHEAEAIGSNLPGNTNSFKFNPSEGRQPKRYASILFSKTWDRIPNRNFQTVPSGTAVPTVFEPSHLPTSLKMGLLSSQRWRFPSSPHFTSPENWPPHFAQPPPPPPPYLPASVQRPQMFNWNVQDNSYYLPQNVDTGSDQTLSKPAFT</sequence>
<dbReference type="OrthoDB" id="69928at2759"/>
<evidence type="ECO:0000313" key="6">
    <source>
        <dbReference type="WBParaSite" id="EgrG_000455500"/>
    </source>
</evidence>
<dbReference type="GO" id="GO:0000184">
    <property type="term" value="P:nuclear-transcribed mRNA catabolic process, nonsense-mediated decay"/>
    <property type="evidence" value="ECO:0007669"/>
    <property type="project" value="UniProtKB-KW"/>
</dbReference>
<dbReference type="GO" id="GO:0070034">
    <property type="term" value="F:telomerase RNA binding"/>
    <property type="evidence" value="ECO:0007669"/>
    <property type="project" value="TreeGrafter"/>
</dbReference>
<gene>
    <name evidence="4" type="ORF">EgrG_000455500</name>
</gene>
<dbReference type="SUPFAM" id="SSF48452">
    <property type="entry name" value="TPR-like"/>
    <property type="match status" value="1"/>
</dbReference>
<keyword evidence="1" id="KW-0866">Nonsense-mediated mRNA decay</keyword>
<reference evidence="6" key="3">
    <citation type="submission" date="2020-10" db="UniProtKB">
        <authorList>
            <consortium name="WormBaseParasite"/>
        </authorList>
    </citation>
    <scope>IDENTIFICATION</scope>
</reference>
<feature type="domain" description="DNA/RNA-binding" evidence="3">
    <location>
        <begin position="215"/>
        <end position="522"/>
    </location>
</feature>
<dbReference type="AlphaFoldDB" id="A0A068WLG1"/>
<accession>A0A068WLG1</accession>
<evidence type="ECO:0000256" key="2">
    <source>
        <dbReference type="SAM" id="MobiDB-lite"/>
    </source>
</evidence>
<feature type="region of interest" description="Disordered" evidence="2">
    <location>
        <begin position="13"/>
        <end position="36"/>
    </location>
</feature>
<dbReference type="PANTHER" id="PTHR15696:SF0">
    <property type="entry name" value="TELOMERASE-BINDING PROTEIN EST1A"/>
    <property type="match status" value="1"/>
</dbReference>
<organism evidence="4">
    <name type="scientific">Echinococcus granulosus</name>
    <name type="common">Hydatid tapeworm</name>
    <dbReference type="NCBI Taxonomy" id="6210"/>
    <lineage>
        <taxon>Eukaryota</taxon>
        <taxon>Metazoa</taxon>
        <taxon>Spiralia</taxon>
        <taxon>Lophotrochozoa</taxon>
        <taxon>Platyhelminthes</taxon>
        <taxon>Cestoda</taxon>
        <taxon>Eucestoda</taxon>
        <taxon>Cyclophyllidea</taxon>
        <taxon>Taeniidae</taxon>
        <taxon>Echinococcus</taxon>
        <taxon>Echinococcus granulosus group</taxon>
    </lineage>
</organism>
<feature type="region of interest" description="Disordered" evidence="2">
    <location>
        <begin position="833"/>
        <end position="859"/>
    </location>
</feature>
<evidence type="ECO:0000259" key="3">
    <source>
        <dbReference type="Pfam" id="PF10373"/>
    </source>
</evidence>
<reference evidence="4 5" key="1">
    <citation type="journal article" date="2013" name="Nature">
        <title>The genomes of four tapeworm species reveal adaptations to parasitism.</title>
        <authorList>
            <person name="Tsai I.J."/>
            <person name="Zarowiecki M."/>
            <person name="Holroyd N."/>
            <person name="Garciarrubio A."/>
            <person name="Sanchez-Flores A."/>
            <person name="Brooks K.L."/>
            <person name="Tracey A."/>
            <person name="Bobes R.J."/>
            <person name="Fragoso G."/>
            <person name="Sciutto E."/>
            <person name="Aslett M."/>
            <person name="Beasley H."/>
            <person name="Bennett H.M."/>
            <person name="Cai J."/>
            <person name="Camicia F."/>
            <person name="Clark R."/>
            <person name="Cucher M."/>
            <person name="De Silva N."/>
            <person name="Day T.A."/>
            <person name="Deplazes P."/>
            <person name="Estrada K."/>
            <person name="Fernandez C."/>
            <person name="Holland P.W."/>
            <person name="Hou J."/>
            <person name="Hu S."/>
            <person name="Huckvale T."/>
            <person name="Hung S.S."/>
            <person name="Kamenetzky L."/>
            <person name="Keane J.A."/>
            <person name="Kiss F."/>
            <person name="Koziol U."/>
            <person name="Lambert O."/>
            <person name="Liu K."/>
            <person name="Luo X."/>
            <person name="Luo Y."/>
            <person name="Macchiaroli N."/>
            <person name="Nichol S."/>
            <person name="Paps J."/>
            <person name="Parkinson J."/>
            <person name="Pouchkina-Stantcheva N."/>
            <person name="Riddiford N."/>
            <person name="Rosenzvit M."/>
            <person name="Salinas G."/>
            <person name="Wasmuth J.D."/>
            <person name="Zamanian M."/>
            <person name="Zheng Y."/>
            <person name="Cai X."/>
            <person name="Soberon X."/>
            <person name="Olson P.D."/>
            <person name="Laclette J.P."/>
            <person name="Brehm K."/>
            <person name="Berriman M."/>
            <person name="Garciarrubio A."/>
            <person name="Bobes R.J."/>
            <person name="Fragoso G."/>
            <person name="Sanchez-Flores A."/>
            <person name="Estrada K."/>
            <person name="Cevallos M.A."/>
            <person name="Morett E."/>
            <person name="Gonzalez V."/>
            <person name="Portillo T."/>
            <person name="Ochoa-Leyva A."/>
            <person name="Jose M.V."/>
            <person name="Sciutto E."/>
            <person name="Landa A."/>
            <person name="Jimenez L."/>
            <person name="Valdes V."/>
            <person name="Carrero J.C."/>
            <person name="Larralde C."/>
            <person name="Morales-Montor J."/>
            <person name="Limon-Lason J."/>
            <person name="Soberon X."/>
            <person name="Laclette J.P."/>
        </authorList>
    </citation>
    <scope>NUCLEOTIDE SEQUENCE [LARGE SCALE GENOMIC DNA]</scope>
</reference>
<dbReference type="Pfam" id="PF10373">
    <property type="entry name" value="EST1_DNA_bind"/>
    <property type="match status" value="1"/>
</dbReference>
<dbReference type="InterPro" id="IPR011990">
    <property type="entry name" value="TPR-like_helical_dom_sf"/>
</dbReference>
<proteinExistence type="predicted"/>